<keyword evidence="3" id="KW-1185">Reference proteome</keyword>
<reference evidence="2 3" key="1">
    <citation type="submission" date="2018-02" db="EMBL/GenBank/DDBJ databases">
        <title>The genomes of Aspergillus section Nigri reveals drivers in fungal speciation.</title>
        <authorList>
            <consortium name="DOE Joint Genome Institute"/>
            <person name="Vesth T.C."/>
            <person name="Nybo J."/>
            <person name="Theobald S."/>
            <person name="Brandl J."/>
            <person name="Frisvad J.C."/>
            <person name="Nielsen K.F."/>
            <person name="Lyhne E.K."/>
            <person name="Kogle M.E."/>
            <person name="Kuo A."/>
            <person name="Riley R."/>
            <person name="Clum A."/>
            <person name="Nolan M."/>
            <person name="Lipzen A."/>
            <person name="Salamov A."/>
            <person name="Henrissat B."/>
            <person name="Wiebenga A."/>
            <person name="De vries R.P."/>
            <person name="Grigoriev I.V."/>
            <person name="Mortensen U.H."/>
            <person name="Andersen M.R."/>
            <person name="Baker S.E."/>
        </authorList>
    </citation>
    <scope>NUCLEOTIDE SEQUENCE [LARGE SCALE GENOMIC DNA]</scope>
    <source>
        <strain evidence="2 3">CBS 121593</strain>
    </source>
</reference>
<proteinExistence type="predicted"/>
<dbReference type="Proteomes" id="UP000249402">
    <property type="component" value="Unassembled WGS sequence"/>
</dbReference>
<evidence type="ECO:0000313" key="3">
    <source>
        <dbReference type="Proteomes" id="UP000249402"/>
    </source>
</evidence>
<dbReference type="AlphaFoldDB" id="A0A395H4Q3"/>
<protein>
    <submittedName>
        <fullName evidence="2">Uncharacterized protein</fullName>
    </submittedName>
</protein>
<dbReference type="EMBL" id="KZ824437">
    <property type="protein sequence ID" value="RAL01194.1"/>
    <property type="molecule type" value="Genomic_DNA"/>
</dbReference>
<evidence type="ECO:0000256" key="1">
    <source>
        <dbReference type="SAM" id="MobiDB-lite"/>
    </source>
</evidence>
<dbReference type="GeneID" id="37229616"/>
<sequence length="158" mass="17505">MRPTGDELYSVHTMPHCTIPCVSAKRDGARDVPGHLQGGFGTKRPGMGSILASTYPPVCVIGIGSRYQRQKHQISIIVFFSPNFQPAHRGTAVDVTGQGTRLTAQTRGHHERWKFQARPFLSWVRILCQWKSRCLGRNGPLTHAGRGGTPSRVKRSSF</sequence>
<accession>A0A395H4Q3</accession>
<evidence type="ECO:0000313" key="2">
    <source>
        <dbReference type="EMBL" id="RAL01194.1"/>
    </source>
</evidence>
<gene>
    <name evidence="2" type="ORF">BO80DRAFT_72379</name>
</gene>
<dbReference type="VEuPathDB" id="FungiDB:BO80DRAFT_72379"/>
<feature type="region of interest" description="Disordered" evidence="1">
    <location>
        <begin position="139"/>
        <end position="158"/>
    </location>
</feature>
<dbReference type="RefSeq" id="XP_025575521.1">
    <property type="nucleotide sequence ID" value="XM_025724751.1"/>
</dbReference>
<organism evidence="2 3">
    <name type="scientific">Aspergillus ibericus CBS 121593</name>
    <dbReference type="NCBI Taxonomy" id="1448316"/>
    <lineage>
        <taxon>Eukaryota</taxon>
        <taxon>Fungi</taxon>
        <taxon>Dikarya</taxon>
        <taxon>Ascomycota</taxon>
        <taxon>Pezizomycotina</taxon>
        <taxon>Eurotiomycetes</taxon>
        <taxon>Eurotiomycetidae</taxon>
        <taxon>Eurotiales</taxon>
        <taxon>Aspergillaceae</taxon>
        <taxon>Aspergillus</taxon>
        <taxon>Aspergillus subgen. Circumdati</taxon>
    </lineage>
</organism>
<name>A0A395H4Q3_9EURO</name>